<reference evidence="1" key="1">
    <citation type="submission" date="2022-07" db="EMBL/GenBank/DDBJ databases">
        <title>Genome Sequence of Leucocoprinus birnbaumii.</title>
        <authorList>
            <person name="Buettner E."/>
        </authorList>
    </citation>
    <scope>NUCLEOTIDE SEQUENCE</scope>
    <source>
        <strain evidence="1">VT141</strain>
    </source>
</reference>
<protein>
    <submittedName>
        <fullName evidence="1">Uncharacterized protein</fullName>
    </submittedName>
</protein>
<name>A0AAD5YS37_9AGAR</name>
<comment type="caution">
    <text evidence="1">The sequence shown here is derived from an EMBL/GenBank/DDBJ whole genome shotgun (WGS) entry which is preliminary data.</text>
</comment>
<sequence>MLCAYSACSCLPAECSSLVLHAECEVTKEEYQDPLLAASYTSLPALVEGHFNSWSSLNNGPDPIAFSSWALVAPDLHFSNALNSVMFVSDAQYINPSHVKTGDEPNKYKLAVCMTAVCVTKRSVLEVSSPPKLANASSPPHFAALHPTDDVPVYDACAFKDDINYSTGFFNKMPTTFPCFHEEIPTNSFAVLGYMVLYWQSTQTGAWNISANIQWILLLATPDCGLFE</sequence>
<dbReference type="EMBL" id="JANIEX010001012">
    <property type="protein sequence ID" value="KAJ3561382.1"/>
    <property type="molecule type" value="Genomic_DNA"/>
</dbReference>
<accession>A0AAD5YS37</accession>
<dbReference type="Proteomes" id="UP001213000">
    <property type="component" value="Unassembled WGS sequence"/>
</dbReference>
<evidence type="ECO:0000313" key="2">
    <source>
        <dbReference type="Proteomes" id="UP001213000"/>
    </source>
</evidence>
<dbReference type="AlphaFoldDB" id="A0AAD5YS37"/>
<keyword evidence="2" id="KW-1185">Reference proteome</keyword>
<organism evidence="1 2">
    <name type="scientific">Leucocoprinus birnbaumii</name>
    <dbReference type="NCBI Taxonomy" id="56174"/>
    <lineage>
        <taxon>Eukaryota</taxon>
        <taxon>Fungi</taxon>
        <taxon>Dikarya</taxon>
        <taxon>Basidiomycota</taxon>
        <taxon>Agaricomycotina</taxon>
        <taxon>Agaricomycetes</taxon>
        <taxon>Agaricomycetidae</taxon>
        <taxon>Agaricales</taxon>
        <taxon>Agaricineae</taxon>
        <taxon>Agaricaceae</taxon>
        <taxon>Leucocoprinus</taxon>
    </lineage>
</organism>
<proteinExistence type="predicted"/>
<gene>
    <name evidence="1" type="ORF">NP233_g10226</name>
</gene>
<evidence type="ECO:0000313" key="1">
    <source>
        <dbReference type="EMBL" id="KAJ3561382.1"/>
    </source>
</evidence>